<accession>X1QZ18</accession>
<sequence length="215" mass="23597">MPQFNPEEERVAIATFPTKPAGLPCTAELWLASNMAKVVTSGEIPFTATGGDKSISLPITLPGVEGTYPVRLDVFSNGQRIARFLGDEDVVIVSPVVPVFTFGPVSGRYYRCPLGGSTWNTLDFHCRISNNGAVAATHKISWWWTYPGTYNHEMVISDAIGTVPFSLTLQPGEYYDFRWVGPEHGPADGCNPILAPRRSFSFWLQDELGNRSGVL</sequence>
<proteinExistence type="predicted"/>
<evidence type="ECO:0000313" key="1">
    <source>
        <dbReference type="EMBL" id="GAI60071.1"/>
    </source>
</evidence>
<dbReference type="AlphaFoldDB" id="X1QZ18"/>
<dbReference type="EMBL" id="BARW01000135">
    <property type="protein sequence ID" value="GAI60071.1"/>
    <property type="molecule type" value="Genomic_DNA"/>
</dbReference>
<gene>
    <name evidence="1" type="ORF">S12H4_00852</name>
</gene>
<organism evidence="1">
    <name type="scientific">marine sediment metagenome</name>
    <dbReference type="NCBI Taxonomy" id="412755"/>
    <lineage>
        <taxon>unclassified sequences</taxon>
        <taxon>metagenomes</taxon>
        <taxon>ecological metagenomes</taxon>
    </lineage>
</organism>
<comment type="caution">
    <text evidence="1">The sequence shown here is derived from an EMBL/GenBank/DDBJ whole genome shotgun (WGS) entry which is preliminary data.</text>
</comment>
<reference evidence="1" key="1">
    <citation type="journal article" date="2014" name="Front. Microbiol.">
        <title>High frequency of phylogenetically diverse reductive dehalogenase-homologous genes in deep subseafloor sedimentary metagenomes.</title>
        <authorList>
            <person name="Kawai M."/>
            <person name="Futagami T."/>
            <person name="Toyoda A."/>
            <person name="Takaki Y."/>
            <person name="Nishi S."/>
            <person name="Hori S."/>
            <person name="Arai W."/>
            <person name="Tsubouchi T."/>
            <person name="Morono Y."/>
            <person name="Uchiyama I."/>
            <person name="Ito T."/>
            <person name="Fujiyama A."/>
            <person name="Inagaki F."/>
            <person name="Takami H."/>
        </authorList>
    </citation>
    <scope>NUCLEOTIDE SEQUENCE</scope>
    <source>
        <strain evidence="1">Expedition CK06-06</strain>
    </source>
</reference>
<name>X1QZ18_9ZZZZ</name>
<protein>
    <recommendedName>
        <fullName evidence="2">CARDB domain-containing protein</fullName>
    </recommendedName>
</protein>
<evidence type="ECO:0008006" key="2">
    <source>
        <dbReference type="Google" id="ProtNLM"/>
    </source>
</evidence>